<name>A0ABW3J3L7_9FLAO</name>
<dbReference type="Pfam" id="PF10282">
    <property type="entry name" value="Lactonase"/>
    <property type="match status" value="1"/>
</dbReference>
<protein>
    <submittedName>
        <fullName evidence="3">Lactonase family protein</fullName>
    </submittedName>
</protein>
<dbReference type="InterPro" id="IPR011048">
    <property type="entry name" value="Haem_d1_sf"/>
</dbReference>
<dbReference type="PANTHER" id="PTHR30344:SF1">
    <property type="entry name" value="6-PHOSPHOGLUCONOLACTONASE"/>
    <property type="match status" value="1"/>
</dbReference>
<dbReference type="EMBL" id="JBHTIZ010000025">
    <property type="protein sequence ID" value="MFD0984748.1"/>
    <property type="molecule type" value="Genomic_DNA"/>
</dbReference>
<comment type="similarity">
    <text evidence="1">Belongs to the cycloisomerase 2 family.</text>
</comment>
<dbReference type="Gene3D" id="2.130.10.10">
    <property type="entry name" value="YVTN repeat-like/Quinoprotein amine dehydrogenase"/>
    <property type="match status" value="1"/>
</dbReference>
<keyword evidence="2" id="KW-0119">Carbohydrate metabolism</keyword>
<proteinExistence type="inferred from homology"/>
<dbReference type="Proteomes" id="UP001597051">
    <property type="component" value="Unassembled WGS sequence"/>
</dbReference>
<keyword evidence="4" id="KW-1185">Reference proteome</keyword>
<evidence type="ECO:0000313" key="3">
    <source>
        <dbReference type="EMBL" id="MFD0984748.1"/>
    </source>
</evidence>
<accession>A0ABW3J3L7</accession>
<dbReference type="InterPro" id="IPR015943">
    <property type="entry name" value="WD40/YVTN_repeat-like_dom_sf"/>
</dbReference>
<gene>
    <name evidence="3" type="ORF">ACFQ0S_09710</name>
</gene>
<organism evidence="3 4">
    <name type="scientific">Flavobacterium myungsuense</name>
    <dbReference type="NCBI Taxonomy" id="651823"/>
    <lineage>
        <taxon>Bacteria</taxon>
        <taxon>Pseudomonadati</taxon>
        <taxon>Bacteroidota</taxon>
        <taxon>Flavobacteriia</taxon>
        <taxon>Flavobacteriales</taxon>
        <taxon>Flavobacteriaceae</taxon>
        <taxon>Flavobacterium</taxon>
    </lineage>
</organism>
<sequence>MKIFSLILLTVFIVPKMIAQDKNRNLIIGTYTNSCESQGIYVYDFNTKTADFKEKFFSEKTINPSYLTVSNDAKFIYSVNENGSKSTVSAYTFNSKSGALQLVNQQDSKGADPCHIINDAKNLIVATYSGGSISVFKKLLDGSISEAKQVVQHKGKSINAQRQESTHVHMVQFTPDKKFVLANDLGTDKIYIYKYNQNSKNKILEIKDSVAVKAGSGPRHLTFSNDGKFVYLLQELNGGLTVYSCKKGTLKMIQETSVVVPDFKGQIGAADIHVSPNGKFLYATNRGSANTISCFRIQNNGQLELVETVSTDGIGARNFVIDPTGNYLLVAHQYSNSIIIFSINSSTGKLSNSGKRIDLCAPVCLVFDK</sequence>
<keyword evidence="2" id="KW-0313">Glucose metabolism</keyword>
<dbReference type="InterPro" id="IPR019405">
    <property type="entry name" value="Lactonase_7-beta_prop"/>
</dbReference>
<dbReference type="SUPFAM" id="SSF51004">
    <property type="entry name" value="C-terminal (heme d1) domain of cytochrome cd1-nitrite reductase"/>
    <property type="match status" value="1"/>
</dbReference>
<evidence type="ECO:0000256" key="1">
    <source>
        <dbReference type="ARBA" id="ARBA00005564"/>
    </source>
</evidence>
<comment type="caution">
    <text evidence="3">The sequence shown here is derived from an EMBL/GenBank/DDBJ whole genome shotgun (WGS) entry which is preliminary data.</text>
</comment>
<dbReference type="InterPro" id="IPR050282">
    <property type="entry name" value="Cycloisomerase_2"/>
</dbReference>
<dbReference type="PANTHER" id="PTHR30344">
    <property type="entry name" value="6-PHOSPHOGLUCONOLACTONASE-RELATED"/>
    <property type="match status" value="1"/>
</dbReference>
<reference evidence="4" key="1">
    <citation type="journal article" date="2019" name="Int. J. Syst. Evol. Microbiol.">
        <title>The Global Catalogue of Microorganisms (GCM) 10K type strain sequencing project: providing services to taxonomists for standard genome sequencing and annotation.</title>
        <authorList>
            <consortium name="The Broad Institute Genomics Platform"/>
            <consortium name="The Broad Institute Genome Sequencing Center for Infectious Disease"/>
            <person name="Wu L."/>
            <person name="Ma J."/>
        </authorList>
    </citation>
    <scope>NUCLEOTIDE SEQUENCE [LARGE SCALE GENOMIC DNA]</scope>
    <source>
        <strain evidence="4">CECT 7649</strain>
    </source>
</reference>
<evidence type="ECO:0000313" key="4">
    <source>
        <dbReference type="Proteomes" id="UP001597051"/>
    </source>
</evidence>
<evidence type="ECO:0000256" key="2">
    <source>
        <dbReference type="ARBA" id="ARBA00022526"/>
    </source>
</evidence>